<dbReference type="NCBIfam" id="TIGR00778">
    <property type="entry name" value="ahpD_dom"/>
    <property type="match status" value="1"/>
</dbReference>
<dbReference type="PANTHER" id="PTHR34846">
    <property type="entry name" value="4-CARBOXYMUCONOLACTONE DECARBOXYLASE FAMILY PROTEIN (AFU_ORTHOLOGUE AFUA_6G11590)"/>
    <property type="match status" value="1"/>
</dbReference>
<feature type="domain" description="Carboxymuconolactone decarboxylase-like" evidence="1">
    <location>
        <begin position="12"/>
        <end position="94"/>
    </location>
</feature>
<dbReference type="Proteomes" id="UP000316416">
    <property type="component" value="Chromosome"/>
</dbReference>
<evidence type="ECO:0000313" key="2">
    <source>
        <dbReference type="EMBL" id="QPG59006.1"/>
    </source>
</evidence>
<dbReference type="Gene3D" id="1.20.1290.10">
    <property type="entry name" value="AhpD-like"/>
    <property type="match status" value="1"/>
</dbReference>
<accession>A0ABX6V901</accession>
<dbReference type="Pfam" id="PF02627">
    <property type="entry name" value="CMD"/>
    <property type="match status" value="1"/>
</dbReference>
<reference evidence="2" key="1">
    <citation type="submission" date="2021-07" db="EMBL/GenBank/DDBJ databases">
        <title>Shewanella sp. YLB-07 whole genome sequence.</title>
        <authorList>
            <person name="Yu L."/>
        </authorList>
    </citation>
    <scope>NUCLEOTIDE SEQUENCE</scope>
    <source>
        <strain evidence="2">YLB-08</strain>
    </source>
</reference>
<sequence>MTQRIDIAQTQPAALTAMMSVENYLAETSLSSALKELIKIRASMINQCAYCIQMHTEVALKAGISQNKLFAISAWKESPLFDDIERAVLALTDELTLVSQAGLSDETYQQCLSLLGEEQVSQAIMQVIMINTWNRFAVGTKMTHQ</sequence>
<evidence type="ECO:0000313" key="3">
    <source>
        <dbReference type="Proteomes" id="UP000316416"/>
    </source>
</evidence>
<protein>
    <submittedName>
        <fullName evidence="2">Carboxymuconolactone decarboxylase family protein</fullName>
    </submittedName>
</protein>
<evidence type="ECO:0000259" key="1">
    <source>
        <dbReference type="Pfam" id="PF02627"/>
    </source>
</evidence>
<name>A0ABX6V901_9GAMM</name>
<dbReference type="InterPro" id="IPR029032">
    <property type="entry name" value="AhpD-like"/>
</dbReference>
<dbReference type="EMBL" id="CP045503">
    <property type="protein sequence ID" value="QPG59006.1"/>
    <property type="molecule type" value="Genomic_DNA"/>
</dbReference>
<organism evidence="2 3">
    <name type="scientific">Shewanella eurypsychrophilus</name>
    <dbReference type="NCBI Taxonomy" id="2593656"/>
    <lineage>
        <taxon>Bacteria</taxon>
        <taxon>Pseudomonadati</taxon>
        <taxon>Pseudomonadota</taxon>
        <taxon>Gammaproteobacteria</taxon>
        <taxon>Alteromonadales</taxon>
        <taxon>Shewanellaceae</taxon>
        <taxon>Shewanella</taxon>
    </lineage>
</organism>
<dbReference type="SUPFAM" id="SSF69118">
    <property type="entry name" value="AhpD-like"/>
    <property type="match status" value="1"/>
</dbReference>
<dbReference type="PANTHER" id="PTHR34846:SF10">
    <property type="entry name" value="CYTOPLASMIC PROTEIN"/>
    <property type="match status" value="1"/>
</dbReference>
<dbReference type="RefSeq" id="WP_142874625.1">
    <property type="nucleotide sequence ID" value="NZ_CP045503.2"/>
</dbReference>
<dbReference type="InterPro" id="IPR003779">
    <property type="entry name" value="CMD-like"/>
</dbReference>
<gene>
    <name evidence="2" type="ORF">FM038_017465</name>
</gene>
<dbReference type="InterPro" id="IPR004675">
    <property type="entry name" value="AhpD_core"/>
</dbReference>
<keyword evidence="3" id="KW-1185">Reference proteome</keyword>
<proteinExistence type="predicted"/>